<evidence type="ECO:0000256" key="1">
    <source>
        <dbReference type="ARBA" id="ARBA00004651"/>
    </source>
</evidence>
<dbReference type="Pfam" id="PF03772">
    <property type="entry name" value="Competence"/>
    <property type="match status" value="1"/>
</dbReference>
<dbReference type="Proteomes" id="UP000273001">
    <property type="component" value="Chromosome"/>
</dbReference>
<accession>A0ABN5PNM1</accession>
<evidence type="ECO:0000256" key="2">
    <source>
        <dbReference type="ARBA" id="ARBA00022475"/>
    </source>
</evidence>
<feature type="transmembrane region" description="Helical" evidence="7">
    <location>
        <begin position="350"/>
        <end position="369"/>
    </location>
</feature>
<evidence type="ECO:0000256" key="6">
    <source>
        <dbReference type="SAM" id="MobiDB-lite"/>
    </source>
</evidence>
<sequence length="684" mass="70674">MRQRPRQRGGLVGGSVRSGAADSGAASPDRERRPWERDHALVDKAPEPLDLRLAAPAGLCWAAAYWAVGVGGAHGWRHVLVAAGASLGAAMLLTVPVRRFRPPRHRADSRPGAPEDPRAAGSVSASLLLCALAVSAVLTVSAAQLWSRAGDPLVLASGTSVSPPQATGAVTLTATVSEQPRVLARAGSTTVVTSLRVHTVEGEPSRLTATVLADAQWLELDMGTQIRVRTRLQPAEAGSSRAAVIGSGAQVQVLAPPSGTLAIVTSLRQGLAAAVALGEDQSDQASRAPGPHQTAPADQQGQVGQSGTVLRWPQGAQALVPGIALGDDHALPTQVRLDMRTVSMTHLTAVSGQHVAIVLGLGLGALGVLPRRWRAVAGAVVLGGLVLLVRPSGSVLRSAAMGGVMLAGVAAGRRSASVPALCAGVLLLLLADPFQARDYGFALSVAATAGILLGARPAAACLSRYLPRWLAAGLALPAVAQAACAPLLVLLQPQVGLWSVPANVLAAPVVPVATVCGITAALVAPLWPAAASVIAWPALASCAWLVVLARRTADLPGSALACPGGVVGALALAGLETVVLGAASRGLRRRAGDGLTLVSRLLSRGRLAPWQPPEPHAPVAGAAHRKDPRGTRSSWLRWSLSRRERGSWLTVRWHVFWRRPGRRTRPRRSSGSRPPPTRPTSWTR</sequence>
<feature type="transmembrane region" description="Helical" evidence="7">
    <location>
        <begin position="53"/>
        <end position="73"/>
    </location>
</feature>
<comment type="subcellular location">
    <subcellularLocation>
        <location evidence="1">Cell membrane</location>
        <topology evidence="1">Multi-pass membrane protein</topology>
    </subcellularLocation>
</comment>
<feature type="transmembrane region" description="Helical" evidence="7">
    <location>
        <begin position="441"/>
        <end position="459"/>
    </location>
</feature>
<keyword evidence="5 7" id="KW-0472">Membrane</keyword>
<feature type="compositionally biased region" description="Polar residues" evidence="6">
    <location>
        <begin position="296"/>
        <end position="306"/>
    </location>
</feature>
<feature type="transmembrane region" description="Helical" evidence="7">
    <location>
        <begin position="560"/>
        <end position="583"/>
    </location>
</feature>
<keyword evidence="4 7" id="KW-1133">Transmembrane helix</keyword>
<evidence type="ECO:0000313" key="10">
    <source>
        <dbReference type="Proteomes" id="UP000273001"/>
    </source>
</evidence>
<keyword evidence="3 7" id="KW-0812">Transmembrane</keyword>
<organism evidence="9 10">
    <name type="scientific">Actinomyces lilanjuaniae</name>
    <dbReference type="NCBI Taxonomy" id="2321394"/>
    <lineage>
        <taxon>Bacteria</taxon>
        <taxon>Bacillati</taxon>
        <taxon>Actinomycetota</taxon>
        <taxon>Actinomycetes</taxon>
        <taxon>Actinomycetales</taxon>
        <taxon>Actinomycetaceae</taxon>
        <taxon>Actinomyces</taxon>
    </lineage>
</organism>
<dbReference type="InterPro" id="IPR052159">
    <property type="entry name" value="Competence_DNA_uptake"/>
</dbReference>
<keyword evidence="10" id="KW-1185">Reference proteome</keyword>
<dbReference type="NCBIfam" id="TIGR00360">
    <property type="entry name" value="ComEC_N-term"/>
    <property type="match status" value="1"/>
</dbReference>
<evidence type="ECO:0000313" key="9">
    <source>
        <dbReference type="EMBL" id="AYD89985.1"/>
    </source>
</evidence>
<feature type="transmembrane region" description="Helical" evidence="7">
    <location>
        <begin position="503"/>
        <end position="523"/>
    </location>
</feature>
<name>A0ABN5PNM1_9ACTO</name>
<feature type="compositionally biased region" description="Low complexity" evidence="6">
    <location>
        <begin position="14"/>
        <end position="27"/>
    </location>
</feature>
<feature type="region of interest" description="Disordered" evidence="6">
    <location>
        <begin position="662"/>
        <end position="684"/>
    </location>
</feature>
<feature type="transmembrane region" description="Helical" evidence="7">
    <location>
        <begin position="416"/>
        <end position="434"/>
    </location>
</feature>
<keyword evidence="2" id="KW-1003">Cell membrane</keyword>
<reference evidence="9 10" key="1">
    <citation type="submission" date="2018-09" db="EMBL/GenBank/DDBJ databases">
        <authorList>
            <person name="Li J."/>
        </authorList>
    </citation>
    <scope>NUCLEOTIDE SEQUENCE [LARGE SCALE GENOMIC DNA]</scope>
    <source>
        <strain evidence="9 10">2129</strain>
    </source>
</reference>
<evidence type="ECO:0000256" key="5">
    <source>
        <dbReference type="ARBA" id="ARBA00023136"/>
    </source>
</evidence>
<feature type="transmembrane region" description="Helical" evidence="7">
    <location>
        <begin position="471"/>
        <end position="491"/>
    </location>
</feature>
<feature type="region of interest" description="Disordered" evidence="6">
    <location>
        <begin position="609"/>
        <end position="630"/>
    </location>
</feature>
<feature type="region of interest" description="Disordered" evidence="6">
    <location>
        <begin position="278"/>
        <end position="306"/>
    </location>
</feature>
<dbReference type="PANTHER" id="PTHR30619">
    <property type="entry name" value="DNA INTERNALIZATION/COMPETENCE PROTEIN COMEC/REC2"/>
    <property type="match status" value="1"/>
</dbReference>
<dbReference type="InterPro" id="IPR004477">
    <property type="entry name" value="ComEC_N"/>
</dbReference>
<feature type="domain" description="ComEC/Rec2-related protein" evidence="8">
    <location>
        <begin position="324"/>
        <end position="575"/>
    </location>
</feature>
<protein>
    <submittedName>
        <fullName evidence="9">ComEC/Rec2 family competence protein</fullName>
    </submittedName>
</protein>
<feature type="transmembrane region" description="Helical" evidence="7">
    <location>
        <begin position="119"/>
        <end position="146"/>
    </location>
</feature>
<feature type="transmembrane region" description="Helical" evidence="7">
    <location>
        <begin position="529"/>
        <end position="548"/>
    </location>
</feature>
<dbReference type="EMBL" id="CP032514">
    <property type="protein sequence ID" value="AYD89985.1"/>
    <property type="molecule type" value="Genomic_DNA"/>
</dbReference>
<proteinExistence type="predicted"/>
<evidence type="ECO:0000256" key="4">
    <source>
        <dbReference type="ARBA" id="ARBA00022989"/>
    </source>
</evidence>
<feature type="transmembrane region" description="Helical" evidence="7">
    <location>
        <begin position="79"/>
        <end position="98"/>
    </location>
</feature>
<dbReference type="RefSeq" id="WP_120204677.1">
    <property type="nucleotide sequence ID" value="NZ_CP032514.1"/>
</dbReference>
<dbReference type="PANTHER" id="PTHR30619:SF7">
    <property type="entry name" value="BETA-LACTAMASE DOMAIN PROTEIN"/>
    <property type="match status" value="1"/>
</dbReference>
<gene>
    <name evidence="9" type="ORF">D5R93_08025</name>
</gene>
<feature type="compositionally biased region" description="Basic and acidic residues" evidence="6">
    <location>
        <begin position="28"/>
        <end position="38"/>
    </location>
</feature>
<feature type="region of interest" description="Disordered" evidence="6">
    <location>
        <begin position="1"/>
        <end position="38"/>
    </location>
</feature>
<feature type="transmembrane region" description="Helical" evidence="7">
    <location>
        <begin position="376"/>
        <end position="396"/>
    </location>
</feature>
<evidence type="ECO:0000259" key="8">
    <source>
        <dbReference type="Pfam" id="PF03772"/>
    </source>
</evidence>
<evidence type="ECO:0000256" key="7">
    <source>
        <dbReference type="SAM" id="Phobius"/>
    </source>
</evidence>
<evidence type="ECO:0000256" key="3">
    <source>
        <dbReference type="ARBA" id="ARBA00022692"/>
    </source>
</evidence>